<organism evidence="2 3">
    <name type="scientific">Candidatus Pantoea communis</name>
    <dbReference type="NCBI Taxonomy" id="2608354"/>
    <lineage>
        <taxon>Bacteria</taxon>
        <taxon>Pseudomonadati</taxon>
        <taxon>Pseudomonadota</taxon>
        <taxon>Gammaproteobacteria</taxon>
        <taxon>Enterobacterales</taxon>
        <taxon>Erwiniaceae</taxon>
        <taxon>Pantoea</taxon>
    </lineage>
</organism>
<keyword evidence="1" id="KW-0812">Transmembrane</keyword>
<keyword evidence="1" id="KW-0472">Membrane</keyword>
<keyword evidence="3" id="KW-1185">Reference proteome</keyword>
<dbReference type="PANTHER" id="PTHR34980:SF2">
    <property type="entry name" value="INNER MEMBRANE PROTEIN YHAH-RELATED"/>
    <property type="match status" value="1"/>
</dbReference>
<dbReference type="EMBL" id="VWXC01000020">
    <property type="protein sequence ID" value="NIG21305.1"/>
    <property type="molecule type" value="Genomic_DNA"/>
</dbReference>
<evidence type="ECO:0000256" key="1">
    <source>
        <dbReference type="SAM" id="Phobius"/>
    </source>
</evidence>
<evidence type="ECO:0000313" key="3">
    <source>
        <dbReference type="Proteomes" id="UP001515780"/>
    </source>
</evidence>
<reference evidence="2 3" key="1">
    <citation type="journal article" date="2019" name="bioRxiv">
        <title>Bacteria contribute to plant secondary compound degradation in a generalist herbivore system.</title>
        <authorList>
            <person name="Francoeur C.B."/>
            <person name="Khadempour L."/>
            <person name="Moreira-Soto R.D."/>
            <person name="Gotting K."/>
            <person name="Book A.J."/>
            <person name="Pinto-Tomas A.A."/>
            <person name="Keefover-Ring K."/>
            <person name="Currie C.R."/>
        </authorList>
    </citation>
    <scope>NUCLEOTIDE SEQUENCE [LARGE SCALE GENOMIC DNA]</scope>
    <source>
        <strain evidence="2">Al-1710</strain>
    </source>
</reference>
<accession>A0ABX0RUN5</accession>
<proteinExistence type="predicted"/>
<dbReference type="RefSeq" id="WP_166935742.1">
    <property type="nucleotide sequence ID" value="NZ_VWXC01000020.1"/>
</dbReference>
<comment type="caution">
    <text evidence="2">The sequence shown here is derived from an EMBL/GenBank/DDBJ whole genome shotgun (WGS) entry which is preliminary data.</text>
</comment>
<keyword evidence="1" id="KW-1133">Transmembrane helix</keyword>
<name>A0ABX0RUN5_9GAMM</name>
<dbReference type="PANTHER" id="PTHR34980">
    <property type="entry name" value="INNER MEMBRANE PROTEIN-RELATED-RELATED"/>
    <property type="match status" value="1"/>
</dbReference>
<gene>
    <name evidence="2" type="ORF">F3J37_21775</name>
</gene>
<sequence>MNAIFDLYINCFRKYFVFNGRASRLEFLTFSVANFIFIEIFNLVQVIGWVFSLAISAPGIAVSVRRLHDLNRSGWWFFISYSIIIILGLAMGITHDGDEETRLVIISIILMLLSAMGIWWYLFPGTKGPNRFGNEAYCP</sequence>
<dbReference type="Pfam" id="PF05656">
    <property type="entry name" value="DUF805"/>
    <property type="match status" value="1"/>
</dbReference>
<protein>
    <submittedName>
        <fullName evidence="2">DUF805 domain-containing protein</fullName>
    </submittedName>
</protein>
<feature type="transmembrane region" description="Helical" evidence="1">
    <location>
        <begin position="27"/>
        <end position="55"/>
    </location>
</feature>
<evidence type="ECO:0000313" key="2">
    <source>
        <dbReference type="EMBL" id="NIG21305.1"/>
    </source>
</evidence>
<feature type="transmembrane region" description="Helical" evidence="1">
    <location>
        <begin position="75"/>
        <end position="94"/>
    </location>
</feature>
<dbReference type="InterPro" id="IPR008523">
    <property type="entry name" value="DUF805"/>
</dbReference>
<feature type="transmembrane region" description="Helical" evidence="1">
    <location>
        <begin position="103"/>
        <end position="122"/>
    </location>
</feature>
<dbReference type="Proteomes" id="UP001515780">
    <property type="component" value="Unassembled WGS sequence"/>
</dbReference>